<dbReference type="Proteomes" id="UP000075901">
    <property type="component" value="Unassembled WGS sequence"/>
</dbReference>
<sequence length="168" mass="18184">MTTLETSDLSLTYDIIVCSQDDWPEEDFMSLLKMDDTLLFSEPSSTNTAAGGSDELDDIMRTLNYSYANETYPGEQQVTSPLSSHSSSDQEFHGFPNTTDGSSSSASLDGYFDEGYGVRMQDSPPMKQELMNVDFGMVNVLEPGSPTEQGALSSAASDSGLSSDHLDL</sequence>
<evidence type="ECO:0000256" key="1">
    <source>
        <dbReference type="SAM" id="MobiDB-lite"/>
    </source>
</evidence>
<dbReference type="AlphaFoldDB" id="A0A182SVB1"/>
<feature type="region of interest" description="Disordered" evidence="1">
    <location>
        <begin position="71"/>
        <end position="107"/>
    </location>
</feature>
<feature type="region of interest" description="Disordered" evidence="1">
    <location>
        <begin position="141"/>
        <end position="168"/>
    </location>
</feature>
<evidence type="ECO:0000313" key="3">
    <source>
        <dbReference type="Proteomes" id="UP000075901"/>
    </source>
</evidence>
<feature type="compositionally biased region" description="Polar residues" evidence="1">
    <location>
        <begin position="96"/>
        <end position="107"/>
    </location>
</feature>
<proteinExistence type="predicted"/>
<evidence type="ECO:0000313" key="2">
    <source>
        <dbReference type="EnsemblMetazoa" id="AMAM014162-PA"/>
    </source>
</evidence>
<protein>
    <submittedName>
        <fullName evidence="2">Uncharacterized protein</fullName>
    </submittedName>
</protein>
<reference evidence="3" key="1">
    <citation type="submission" date="2013-09" db="EMBL/GenBank/DDBJ databases">
        <title>The Genome Sequence of Anopheles maculatus species B.</title>
        <authorList>
            <consortium name="The Broad Institute Genomics Platform"/>
            <person name="Neafsey D.E."/>
            <person name="Besansky N."/>
            <person name="Howell P."/>
            <person name="Walton C."/>
            <person name="Young S.K."/>
            <person name="Zeng Q."/>
            <person name="Gargeya S."/>
            <person name="Fitzgerald M."/>
            <person name="Haas B."/>
            <person name="Abouelleil A."/>
            <person name="Allen A.W."/>
            <person name="Alvarado L."/>
            <person name="Arachchi H.M."/>
            <person name="Berlin A.M."/>
            <person name="Chapman S.B."/>
            <person name="Gainer-Dewar J."/>
            <person name="Goldberg J."/>
            <person name="Griggs A."/>
            <person name="Gujja S."/>
            <person name="Hansen M."/>
            <person name="Howarth C."/>
            <person name="Imamovic A."/>
            <person name="Ireland A."/>
            <person name="Larimer J."/>
            <person name="McCowan C."/>
            <person name="Murphy C."/>
            <person name="Pearson M."/>
            <person name="Poon T.W."/>
            <person name="Priest M."/>
            <person name="Roberts A."/>
            <person name="Saif S."/>
            <person name="Shea T."/>
            <person name="Sisk P."/>
            <person name="Sykes S."/>
            <person name="Wortman J."/>
            <person name="Nusbaum C."/>
            <person name="Birren B."/>
        </authorList>
    </citation>
    <scope>NUCLEOTIDE SEQUENCE [LARGE SCALE GENOMIC DNA]</scope>
    <source>
        <strain evidence="3">maculatus3</strain>
    </source>
</reference>
<keyword evidence="3" id="KW-1185">Reference proteome</keyword>
<accession>A0A182SVB1</accession>
<organism evidence="2 3">
    <name type="scientific">Anopheles maculatus</name>
    <dbReference type="NCBI Taxonomy" id="74869"/>
    <lineage>
        <taxon>Eukaryota</taxon>
        <taxon>Metazoa</taxon>
        <taxon>Ecdysozoa</taxon>
        <taxon>Arthropoda</taxon>
        <taxon>Hexapoda</taxon>
        <taxon>Insecta</taxon>
        <taxon>Pterygota</taxon>
        <taxon>Neoptera</taxon>
        <taxon>Endopterygota</taxon>
        <taxon>Diptera</taxon>
        <taxon>Nematocera</taxon>
        <taxon>Culicoidea</taxon>
        <taxon>Culicidae</taxon>
        <taxon>Anophelinae</taxon>
        <taxon>Anopheles</taxon>
        <taxon>Anopheles maculatus group</taxon>
    </lineage>
</organism>
<name>A0A182SVB1_9DIPT</name>
<dbReference type="VEuPathDB" id="VectorBase:AMAM014162"/>
<reference evidence="2" key="2">
    <citation type="submission" date="2020-05" db="UniProtKB">
        <authorList>
            <consortium name="EnsemblMetazoa"/>
        </authorList>
    </citation>
    <scope>IDENTIFICATION</scope>
    <source>
        <strain evidence="2">maculatus3</strain>
    </source>
</reference>
<dbReference type="EnsemblMetazoa" id="AMAM014162-RA">
    <property type="protein sequence ID" value="AMAM014162-PA"/>
    <property type="gene ID" value="AMAM014162"/>
</dbReference>
<feature type="compositionally biased region" description="Polar residues" evidence="1">
    <location>
        <begin position="71"/>
        <end position="89"/>
    </location>
</feature>
<feature type="compositionally biased region" description="Low complexity" evidence="1">
    <location>
        <begin position="150"/>
        <end position="168"/>
    </location>
</feature>